<feature type="compositionally biased region" description="Basic and acidic residues" evidence="8">
    <location>
        <begin position="1353"/>
        <end position="1375"/>
    </location>
</feature>
<keyword evidence="4" id="KW-0238">DNA-binding</keyword>
<dbReference type="STRING" id="28573.A0A0U1LIM8"/>
<evidence type="ECO:0000259" key="10">
    <source>
        <dbReference type="PROSITE" id="PS50048"/>
    </source>
</evidence>
<feature type="region of interest" description="Disordered" evidence="8">
    <location>
        <begin position="1444"/>
        <end position="1479"/>
    </location>
</feature>
<dbReference type="InterPro" id="IPR036259">
    <property type="entry name" value="MFS_trans_sf"/>
</dbReference>
<keyword evidence="6" id="KW-0539">Nucleus</keyword>
<feature type="region of interest" description="Disordered" evidence="8">
    <location>
        <begin position="1397"/>
        <end position="1416"/>
    </location>
</feature>
<dbReference type="PANTHER" id="PTHR47654:SF1">
    <property type="entry name" value="ZN(II)2CYS6 TRANSCRIPTION FACTOR (EUROFUNG)"/>
    <property type="match status" value="1"/>
</dbReference>
<dbReference type="GO" id="GO:0016020">
    <property type="term" value="C:membrane"/>
    <property type="evidence" value="ECO:0007669"/>
    <property type="project" value="UniProtKB-SubCell"/>
</dbReference>
<feature type="compositionally biased region" description="Basic and acidic residues" evidence="8">
    <location>
        <begin position="1397"/>
        <end position="1408"/>
    </location>
</feature>
<dbReference type="InterPro" id="IPR007219">
    <property type="entry name" value="XnlR_reg_dom"/>
</dbReference>
<dbReference type="Pfam" id="PF00172">
    <property type="entry name" value="Zn_clus"/>
    <property type="match status" value="1"/>
</dbReference>
<dbReference type="Pfam" id="PF07690">
    <property type="entry name" value="MFS_1"/>
    <property type="match status" value="1"/>
</dbReference>
<feature type="domain" description="Zn(2)-C6 fungal-type" evidence="10">
    <location>
        <begin position="637"/>
        <end position="666"/>
    </location>
</feature>
<evidence type="ECO:0000313" key="12">
    <source>
        <dbReference type="Proteomes" id="UP000054383"/>
    </source>
</evidence>
<dbReference type="PANTHER" id="PTHR47654">
    <property type="entry name" value="ZN(II)2CYS6 TRANSCRIPTION FACTOR (EUROFUNG)-RELATED"/>
    <property type="match status" value="1"/>
</dbReference>
<evidence type="ECO:0000256" key="7">
    <source>
        <dbReference type="SAM" id="Coils"/>
    </source>
</evidence>
<dbReference type="CDD" id="cd06174">
    <property type="entry name" value="MFS"/>
    <property type="match status" value="1"/>
</dbReference>
<dbReference type="SUPFAM" id="SSF103473">
    <property type="entry name" value="MFS general substrate transporter"/>
    <property type="match status" value="1"/>
</dbReference>
<feature type="transmembrane region" description="Helical" evidence="9">
    <location>
        <begin position="250"/>
        <end position="269"/>
    </location>
</feature>
<dbReference type="InterPro" id="IPR036864">
    <property type="entry name" value="Zn2-C6_fun-type_DNA-bd_sf"/>
</dbReference>
<dbReference type="InterPro" id="IPR011701">
    <property type="entry name" value="MFS"/>
</dbReference>
<dbReference type="GO" id="GO:0022857">
    <property type="term" value="F:transmembrane transporter activity"/>
    <property type="evidence" value="ECO:0007669"/>
    <property type="project" value="InterPro"/>
</dbReference>
<dbReference type="GO" id="GO:0006351">
    <property type="term" value="P:DNA-templated transcription"/>
    <property type="evidence" value="ECO:0007669"/>
    <property type="project" value="InterPro"/>
</dbReference>
<feature type="compositionally biased region" description="Polar residues" evidence="8">
    <location>
        <begin position="1451"/>
        <end position="1466"/>
    </location>
</feature>
<dbReference type="PROSITE" id="PS50048">
    <property type="entry name" value="ZN2_CY6_FUNGAL_2"/>
    <property type="match status" value="1"/>
</dbReference>
<evidence type="ECO:0000256" key="6">
    <source>
        <dbReference type="ARBA" id="ARBA00023242"/>
    </source>
</evidence>
<dbReference type="Proteomes" id="UP000054383">
    <property type="component" value="Unassembled WGS sequence"/>
</dbReference>
<keyword evidence="9" id="KW-1133">Transmembrane helix</keyword>
<feature type="transmembrane region" description="Helical" evidence="9">
    <location>
        <begin position="369"/>
        <end position="391"/>
    </location>
</feature>
<evidence type="ECO:0000313" key="11">
    <source>
        <dbReference type="EMBL" id="CRG82873.1"/>
    </source>
</evidence>
<organism evidence="11 12">
    <name type="scientific">Talaromyces islandicus</name>
    <name type="common">Penicillium islandicum</name>
    <dbReference type="NCBI Taxonomy" id="28573"/>
    <lineage>
        <taxon>Eukaryota</taxon>
        <taxon>Fungi</taxon>
        <taxon>Dikarya</taxon>
        <taxon>Ascomycota</taxon>
        <taxon>Pezizomycotina</taxon>
        <taxon>Eurotiomycetes</taxon>
        <taxon>Eurotiomycetidae</taxon>
        <taxon>Eurotiales</taxon>
        <taxon>Trichocomaceae</taxon>
        <taxon>Talaromyces</taxon>
        <taxon>Talaromyces sect. Islandici</taxon>
    </lineage>
</organism>
<keyword evidence="3" id="KW-0805">Transcription regulation</keyword>
<reference evidence="11 12" key="1">
    <citation type="submission" date="2015-04" db="EMBL/GenBank/DDBJ databases">
        <authorList>
            <person name="Syromyatnikov M.Y."/>
            <person name="Popov V.N."/>
        </authorList>
    </citation>
    <scope>NUCLEOTIDE SEQUENCE [LARGE SCALE GENOMIC DNA]</scope>
    <source>
        <strain evidence="11">WF-38-12</strain>
    </source>
</reference>
<keyword evidence="2" id="KW-0479">Metal-binding</keyword>
<feature type="transmembrane region" description="Helical" evidence="9">
    <location>
        <begin position="216"/>
        <end position="238"/>
    </location>
</feature>
<dbReference type="OrthoDB" id="330047at2759"/>
<dbReference type="GO" id="GO:0003677">
    <property type="term" value="F:DNA binding"/>
    <property type="evidence" value="ECO:0007669"/>
    <property type="project" value="UniProtKB-KW"/>
</dbReference>
<feature type="region of interest" description="Disordered" evidence="8">
    <location>
        <begin position="1343"/>
        <end position="1385"/>
    </location>
</feature>
<dbReference type="SUPFAM" id="SSF57701">
    <property type="entry name" value="Zn2/Cys6 DNA-binding domain"/>
    <property type="match status" value="1"/>
</dbReference>
<dbReference type="CDD" id="cd12148">
    <property type="entry name" value="fungal_TF_MHR"/>
    <property type="match status" value="1"/>
</dbReference>
<keyword evidence="9" id="KW-0812">Transmembrane</keyword>
<feature type="transmembrane region" description="Helical" evidence="9">
    <location>
        <begin position="438"/>
        <end position="454"/>
    </location>
</feature>
<keyword evidence="12" id="KW-1185">Reference proteome</keyword>
<evidence type="ECO:0000256" key="8">
    <source>
        <dbReference type="SAM" id="MobiDB-lite"/>
    </source>
</evidence>
<feature type="transmembrane region" description="Helical" evidence="9">
    <location>
        <begin position="130"/>
        <end position="150"/>
    </location>
</feature>
<dbReference type="EMBL" id="CVMT01000001">
    <property type="protein sequence ID" value="CRG82873.1"/>
    <property type="molecule type" value="Genomic_DNA"/>
</dbReference>
<name>A0A0U1LIM8_TALIS</name>
<dbReference type="Gene3D" id="1.20.1250.20">
    <property type="entry name" value="MFS general substrate transporter like domains"/>
    <property type="match status" value="1"/>
</dbReference>
<dbReference type="SMART" id="SM00906">
    <property type="entry name" value="Fungal_trans"/>
    <property type="match status" value="1"/>
</dbReference>
<keyword evidence="5" id="KW-0804">Transcription</keyword>
<keyword evidence="7" id="KW-0175">Coiled coil</keyword>
<feature type="transmembrane region" description="Helical" evidence="9">
    <location>
        <begin position="79"/>
        <end position="99"/>
    </location>
</feature>
<dbReference type="Gene3D" id="4.10.240.10">
    <property type="entry name" value="Zn(2)-C6 fungal-type DNA-binding domain"/>
    <property type="match status" value="1"/>
</dbReference>
<dbReference type="Pfam" id="PF04082">
    <property type="entry name" value="Fungal_trans"/>
    <property type="match status" value="1"/>
</dbReference>
<dbReference type="InterPro" id="IPR001138">
    <property type="entry name" value="Zn2Cys6_DnaBD"/>
</dbReference>
<evidence type="ECO:0000256" key="3">
    <source>
        <dbReference type="ARBA" id="ARBA00023015"/>
    </source>
</evidence>
<dbReference type="InterPro" id="IPR053230">
    <property type="entry name" value="Trans_reg_galc"/>
</dbReference>
<evidence type="ECO:0000256" key="1">
    <source>
        <dbReference type="ARBA" id="ARBA00004141"/>
    </source>
</evidence>
<dbReference type="SMART" id="SM00066">
    <property type="entry name" value="GAL4"/>
    <property type="match status" value="1"/>
</dbReference>
<evidence type="ECO:0000256" key="4">
    <source>
        <dbReference type="ARBA" id="ARBA00023125"/>
    </source>
</evidence>
<proteinExistence type="predicted"/>
<feature type="transmembrane region" description="Helical" evidence="9">
    <location>
        <begin position="487"/>
        <end position="510"/>
    </location>
</feature>
<gene>
    <name evidence="11" type="ORF">PISL3812_00219</name>
</gene>
<feature type="coiled-coil region" evidence="7">
    <location>
        <begin position="671"/>
        <end position="698"/>
    </location>
</feature>
<dbReference type="GO" id="GO:0008270">
    <property type="term" value="F:zinc ion binding"/>
    <property type="evidence" value="ECO:0007669"/>
    <property type="project" value="InterPro"/>
</dbReference>
<evidence type="ECO:0000256" key="5">
    <source>
        <dbReference type="ARBA" id="ARBA00023163"/>
    </source>
</evidence>
<accession>A0A0U1LIM8</accession>
<evidence type="ECO:0000256" key="9">
    <source>
        <dbReference type="SAM" id="Phobius"/>
    </source>
</evidence>
<keyword evidence="9" id="KW-0472">Membrane</keyword>
<feature type="transmembrane region" description="Helical" evidence="9">
    <location>
        <begin position="157"/>
        <end position="178"/>
    </location>
</feature>
<sequence length="1479" mass="164988">MSLAQHVTQSDGFDYEVLRSETNNAPVVNHSQTITGPFQDENKTAGWRHMNFAPVDELHETQSRTAAYKISSTKRYAQIAIGVLACWLASGIVFGFAALKPILVKEGVYHELCKANEDIPCVAQDMRMNLFFIVASITANIACVVAGTLLDRYGRRTCWILSCVSLSIGSILMAIPFNSPGFDGYLLGNIMLSLGGTLLFVPSFQLANAFPKHSGLIIALITGAFDASAAVFLLYRIIYDASGGSVSLDRFFLCYLTVPALILVSEFSIMPRHAYHTISELDAKIDKAVDNTRDRHDSDVNISDNNELIRVYSARADKRHAKLDKLEGVSGNAEQRELRVKAEESRQEASGVWGVLHGLPVHRQMLTPWYILVLLLTTLQMLRMNFFIATIRDQYRYMLGSDIASGNINRFFDAALPIGGVTSTPFIGLLLNNVSVPVIFGVLALLIMTIGILNCLPYGWAGYATVVAFVIFRPLYYSAISDYSTKVFGFASFGRIYGTIVCLAGLSSFAQLGLDALRHQVFHDNPTPINIALGTSGTVIDDDKTDDVAGASRSIAQRLPLHNFYRQTLTRHHSSLEIGHIIISPNKHLGESILQAPFSNGLTDTMIHPQSSDRVAQKLPIPRIKIEKSRRQRAKRACVACGKLKIKCSGGTPCDRCREADVDCVYGDLKRERIQSHLKELEVQIREYDSVLHRLQCRVDTQGQQLIADTLARFSGVNPAEPLGKSDLDLPTGISSPITADYIEEDVNRSKTSKATGFVGGHSETSWIRNLKQETGMDLSLLEAASSEFSATDPDSNSLISVSYFLDDHDLSIEQDVEAYDRPSPEVGGRLLRVYFSTVHPSFPVLAKGPFMKQYALYSTQPSFRPPPKWLAILNLNFAIAAKYSFAAHEPWCDDLDDPEVYFSRAEKLSAINSQPFDHPDIQQVQVEGLTSFYLMVIGHINRAWRVCGSSTRSAIAMGMYLRNESRNMPHVSKEIRYRIWWSIYTLENTLSVMTGRPTNSADRFCTTPLPVPFDEEQFQDANVCRLISDPNARQAFIKALTSGPLISSASESAGDSSSESQRLLSDLTTITPNISFYFLHFVKITLIMRRAIDLLYSPGFIGKPWLHVKAAIKDLSDEAESWLSSLPEIFQFTSVQKTRSFERQRWSLAFRFYSTVITITRPSLCRIDRKGSDSGASEEDQWAPANICLQSACRMLNLMPDKPDVLWLFRVSPWWCVLHYIMQAVAVLLIEMGFRSKNKPNGISEVSIHLKKAMRWLHSMAAESTAANRAWDVCHDLYERLTPISYQIVLGPQPSSGSMLPHNIALHPIFKTAYDEYMPTDPQNAAPSATLAFEMDAKQGNGEIPISPVYKDTIDAPGDDRAITSEDPYDRQSDDSAGLSESLNLEPVFAELREAMREKPEQSAAHENDDDSSETLTELETLTNVIAYIHELQKENQELSYELSVEKDLQSNSRKQSNGKSSIVQFSEEKEEENSHQF</sequence>
<protein>
    <submittedName>
        <fullName evidence="11">Protein FMP42</fullName>
    </submittedName>
</protein>
<evidence type="ECO:0000256" key="2">
    <source>
        <dbReference type="ARBA" id="ARBA00022723"/>
    </source>
</evidence>
<comment type="subcellular location">
    <subcellularLocation>
        <location evidence="1">Membrane</location>
        <topology evidence="1">Multi-pass membrane protein</topology>
    </subcellularLocation>
</comment>
<dbReference type="CDD" id="cd00067">
    <property type="entry name" value="GAL4"/>
    <property type="match status" value="1"/>
</dbReference>
<dbReference type="GO" id="GO:0000981">
    <property type="term" value="F:DNA-binding transcription factor activity, RNA polymerase II-specific"/>
    <property type="evidence" value="ECO:0007669"/>
    <property type="project" value="InterPro"/>
</dbReference>
<feature type="transmembrane region" description="Helical" evidence="9">
    <location>
        <begin position="460"/>
        <end position="480"/>
    </location>
</feature>